<gene>
    <name evidence="1" type="ORF">MIZ03_1944</name>
</gene>
<organism evidence="1 2">
    <name type="scientific">Rhodoferax lithotrophicus</name>
    <dbReference type="NCBI Taxonomy" id="2798804"/>
    <lineage>
        <taxon>Bacteria</taxon>
        <taxon>Pseudomonadati</taxon>
        <taxon>Pseudomonadota</taxon>
        <taxon>Betaproteobacteria</taxon>
        <taxon>Burkholderiales</taxon>
        <taxon>Comamonadaceae</taxon>
        <taxon>Rhodoferax</taxon>
    </lineage>
</organism>
<reference evidence="1 2" key="1">
    <citation type="journal article" date="2021" name="Microbiol. Spectr.">
        <title>A Single Bacterium Capable of Oxidation and Reduction of Iron at Circumneutral pH.</title>
        <authorList>
            <person name="Kato S."/>
            <person name="Ohkuma M."/>
        </authorList>
    </citation>
    <scope>NUCLEOTIDE SEQUENCE [LARGE SCALE GENOMIC DNA]</scope>
    <source>
        <strain evidence="1 2">MIZ03</strain>
    </source>
</reference>
<evidence type="ECO:0000313" key="1">
    <source>
        <dbReference type="EMBL" id="BCO27057.1"/>
    </source>
</evidence>
<name>A0ABM7MLA5_9BURK</name>
<accession>A0ABM7MLA5</accession>
<dbReference type="EMBL" id="AP024238">
    <property type="protein sequence ID" value="BCO27057.1"/>
    <property type="molecule type" value="Genomic_DNA"/>
</dbReference>
<evidence type="ECO:0000313" key="2">
    <source>
        <dbReference type="Proteomes" id="UP000824366"/>
    </source>
</evidence>
<proteinExistence type="predicted"/>
<keyword evidence="2" id="KW-1185">Reference proteome</keyword>
<dbReference type="RefSeq" id="WP_223911493.1">
    <property type="nucleotide sequence ID" value="NZ_AP024238.1"/>
</dbReference>
<evidence type="ECO:0008006" key="3">
    <source>
        <dbReference type="Google" id="ProtNLM"/>
    </source>
</evidence>
<dbReference type="Proteomes" id="UP000824366">
    <property type="component" value="Chromosome"/>
</dbReference>
<sequence length="210" mass="23372">MRSPAEFLAPNRHGFEADPFGYAGLAWTRWAIAQNVAGFNVDPEKPPTSQDLKSPILWLSHAHALSEAAANVIRGEPNLAHLPVFTKGVCHSQYFAVGLMLVGYSLEICLKGMLILRKGIDTYTADERTHKHHDLVRLAEFVPDLDEKDKATLRLLTYYLVWAGRYPDPGSGREDQTQTIFALSERHQIAGKDLFALAARVMGYVRTVVG</sequence>
<protein>
    <recommendedName>
        <fullName evidence="3">HEPN domain-containing protein</fullName>
    </recommendedName>
</protein>